<dbReference type="SUPFAM" id="SSF48264">
    <property type="entry name" value="Cytochrome P450"/>
    <property type="match status" value="1"/>
</dbReference>
<dbReference type="PROSITE" id="PS00086">
    <property type="entry name" value="CYTOCHROME_P450"/>
    <property type="match status" value="1"/>
</dbReference>
<dbReference type="Proteomes" id="UP000254869">
    <property type="component" value="Unassembled WGS sequence"/>
</dbReference>
<dbReference type="GO" id="GO:0004497">
    <property type="term" value="F:monooxygenase activity"/>
    <property type="evidence" value="ECO:0007669"/>
    <property type="project" value="InterPro"/>
</dbReference>
<name>A0A370I4F8_9NOCA</name>
<dbReference type="GO" id="GO:0016705">
    <property type="term" value="F:oxidoreductase activity, acting on paired donors, with incorporation or reduction of molecular oxygen"/>
    <property type="evidence" value="ECO:0007669"/>
    <property type="project" value="InterPro"/>
</dbReference>
<evidence type="ECO:0000313" key="1">
    <source>
        <dbReference type="EMBL" id="RDI65633.1"/>
    </source>
</evidence>
<proteinExistence type="predicted"/>
<dbReference type="RefSeq" id="WP_211335884.1">
    <property type="nucleotide sequence ID" value="NZ_QQBC01000006.1"/>
</dbReference>
<gene>
    <name evidence="1" type="ORF">DFR76_106505</name>
</gene>
<dbReference type="EMBL" id="QQBC01000006">
    <property type="protein sequence ID" value="RDI65633.1"/>
    <property type="molecule type" value="Genomic_DNA"/>
</dbReference>
<reference evidence="1 2" key="1">
    <citation type="submission" date="2018-07" db="EMBL/GenBank/DDBJ databases">
        <title>Genomic Encyclopedia of Type Strains, Phase IV (KMG-IV): sequencing the most valuable type-strain genomes for metagenomic binning, comparative biology and taxonomic classification.</title>
        <authorList>
            <person name="Goeker M."/>
        </authorList>
    </citation>
    <scope>NUCLEOTIDE SEQUENCE [LARGE SCALE GENOMIC DNA]</scope>
    <source>
        <strain evidence="1 2">DSM 44290</strain>
    </source>
</reference>
<dbReference type="AlphaFoldDB" id="A0A370I4F8"/>
<protein>
    <recommendedName>
        <fullName evidence="3">Cytochrome P450</fullName>
    </recommendedName>
</protein>
<dbReference type="InterPro" id="IPR017972">
    <property type="entry name" value="Cyt_P450_CS"/>
</dbReference>
<organism evidence="1 2">
    <name type="scientific">Nocardia pseudobrasiliensis</name>
    <dbReference type="NCBI Taxonomy" id="45979"/>
    <lineage>
        <taxon>Bacteria</taxon>
        <taxon>Bacillati</taxon>
        <taxon>Actinomycetota</taxon>
        <taxon>Actinomycetes</taxon>
        <taxon>Mycobacteriales</taxon>
        <taxon>Nocardiaceae</taxon>
        <taxon>Nocardia</taxon>
    </lineage>
</organism>
<keyword evidence="2" id="KW-1185">Reference proteome</keyword>
<sequence>MSDISTPLSDPARVRAALATAAVPPVPRAPDATGMAWVRASVARFSDGDEHRRRRELILDELRRISPEPLRARARQLAGQPHAHVRALAEALGLPGVSAATVAVAASGYLPPAPVTEAVDRAVAELVAACGGRADEVTAARISILIQACGATAGLLERAHAADPGPVEDVLDAVLRHDPPVRRTRRLLDGIVTELDIAAAALPFGAGPHECPGRAHALALAAGILEGIR</sequence>
<dbReference type="STRING" id="1210086.GCA_001613105_01933"/>
<accession>A0A370I4F8</accession>
<comment type="caution">
    <text evidence="1">The sequence shown here is derived from an EMBL/GenBank/DDBJ whole genome shotgun (WGS) entry which is preliminary data.</text>
</comment>
<evidence type="ECO:0000313" key="2">
    <source>
        <dbReference type="Proteomes" id="UP000254869"/>
    </source>
</evidence>
<dbReference type="GO" id="GO:0005506">
    <property type="term" value="F:iron ion binding"/>
    <property type="evidence" value="ECO:0007669"/>
    <property type="project" value="InterPro"/>
</dbReference>
<dbReference type="GO" id="GO:0020037">
    <property type="term" value="F:heme binding"/>
    <property type="evidence" value="ECO:0007669"/>
    <property type="project" value="InterPro"/>
</dbReference>
<evidence type="ECO:0008006" key="3">
    <source>
        <dbReference type="Google" id="ProtNLM"/>
    </source>
</evidence>
<dbReference type="InterPro" id="IPR036396">
    <property type="entry name" value="Cyt_P450_sf"/>
</dbReference>